<dbReference type="InterPro" id="IPR044296">
    <property type="entry name" value="HIPP46"/>
</dbReference>
<evidence type="ECO:0000313" key="2">
    <source>
        <dbReference type="Proteomes" id="UP000734854"/>
    </source>
</evidence>
<name>A0A8J5FSS8_ZINOF</name>
<dbReference type="EMBL" id="JACMSC010000013">
    <property type="protein sequence ID" value="KAG6493149.1"/>
    <property type="molecule type" value="Genomic_DNA"/>
</dbReference>
<dbReference type="PANTHER" id="PTHR46371">
    <property type="entry name" value="OS04G0464100 PROTEIN"/>
    <property type="match status" value="1"/>
</dbReference>
<dbReference type="Gene3D" id="3.30.70.100">
    <property type="match status" value="1"/>
</dbReference>
<sequence length="130" mass="13711">MAKQKLVLKVAAMEDAKRRSKALKTAVGLSGVISASLDKDCLIVVGDGVDSVELATVLRRKMGSANLLHNRNGSLLHSLIPCSSLALSPPFHQSEAVAFYPNARNDTAIALGSSSSVQYLRMNGTESKGS</sequence>
<reference evidence="1 2" key="1">
    <citation type="submission" date="2020-08" db="EMBL/GenBank/DDBJ databases">
        <title>Plant Genome Project.</title>
        <authorList>
            <person name="Zhang R.-G."/>
        </authorList>
    </citation>
    <scope>NUCLEOTIDE SEQUENCE [LARGE SCALE GENOMIC DNA]</scope>
    <source>
        <tissue evidence="1">Rhizome</tissue>
    </source>
</reference>
<dbReference type="Proteomes" id="UP000734854">
    <property type="component" value="Unassembled WGS sequence"/>
</dbReference>
<dbReference type="AlphaFoldDB" id="A0A8J5FSS8"/>
<protein>
    <submittedName>
        <fullName evidence="1">Uncharacterized protein</fullName>
    </submittedName>
</protein>
<gene>
    <name evidence="1" type="ORF">ZIOFF_048126</name>
</gene>
<organism evidence="1 2">
    <name type="scientific">Zingiber officinale</name>
    <name type="common">Ginger</name>
    <name type="synonym">Amomum zingiber</name>
    <dbReference type="NCBI Taxonomy" id="94328"/>
    <lineage>
        <taxon>Eukaryota</taxon>
        <taxon>Viridiplantae</taxon>
        <taxon>Streptophyta</taxon>
        <taxon>Embryophyta</taxon>
        <taxon>Tracheophyta</taxon>
        <taxon>Spermatophyta</taxon>
        <taxon>Magnoliopsida</taxon>
        <taxon>Liliopsida</taxon>
        <taxon>Zingiberales</taxon>
        <taxon>Zingiberaceae</taxon>
        <taxon>Zingiber</taxon>
    </lineage>
</organism>
<evidence type="ECO:0000313" key="1">
    <source>
        <dbReference type="EMBL" id="KAG6493149.1"/>
    </source>
</evidence>
<accession>A0A8J5FSS8</accession>
<proteinExistence type="predicted"/>
<keyword evidence="2" id="KW-1185">Reference proteome</keyword>
<comment type="caution">
    <text evidence="1">The sequence shown here is derived from an EMBL/GenBank/DDBJ whole genome shotgun (WGS) entry which is preliminary data.</text>
</comment>